<proteinExistence type="predicted"/>
<dbReference type="AlphaFoldDB" id="A0A430R4G3"/>
<name>A0A430R4G3_THESC</name>
<reference evidence="1 2" key="1">
    <citation type="journal article" date="2019" name="Extremophiles">
        <title>Biogeography of thermophiles and predominance of Thermus scotoductus in domestic water heaters.</title>
        <authorList>
            <person name="Wilpiszeski R.L."/>
            <person name="Zhang Z."/>
            <person name="House C.H."/>
        </authorList>
    </citation>
    <scope>NUCLEOTIDE SEQUENCE [LARGE SCALE GENOMIC DNA]</scope>
    <source>
        <strain evidence="1 2">38_S38</strain>
    </source>
</reference>
<protein>
    <recommendedName>
        <fullName evidence="3">DUF4143 domain-containing protein</fullName>
    </recommendedName>
</protein>
<sequence>MVGVEVKARGSLRLEDLRGLRSLAQALGLRFHRGVVLYLGRETVPFAKNLHALPLEALWRL</sequence>
<accession>A0A430R4G3</accession>
<evidence type="ECO:0000313" key="1">
    <source>
        <dbReference type="EMBL" id="RTH02295.1"/>
    </source>
</evidence>
<organism evidence="1 2">
    <name type="scientific">Thermus scotoductus</name>
    <dbReference type="NCBI Taxonomy" id="37636"/>
    <lineage>
        <taxon>Bacteria</taxon>
        <taxon>Thermotogati</taxon>
        <taxon>Deinococcota</taxon>
        <taxon>Deinococci</taxon>
        <taxon>Thermales</taxon>
        <taxon>Thermaceae</taxon>
        <taxon>Thermus</taxon>
    </lineage>
</organism>
<comment type="caution">
    <text evidence="1">The sequence shown here is derived from an EMBL/GenBank/DDBJ whole genome shotgun (WGS) entry which is preliminary data.</text>
</comment>
<dbReference type="Proteomes" id="UP000288082">
    <property type="component" value="Unassembled WGS sequence"/>
</dbReference>
<evidence type="ECO:0000313" key="2">
    <source>
        <dbReference type="Proteomes" id="UP000288082"/>
    </source>
</evidence>
<gene>
    <name evidence="1" type="ORF">CSW50_07850</name>
</gene>
<dbReference type="EMBL" id="PELM01000243">
    <property type="protein sequence ID" value="RTH02295.1"/>
    <property type="molecule type" value="Genomic_DNA"/>
</dbReference>
<evidence type="ECO:0008006" key="3">
    <source>
        <dbReference type="Google" id="ProtNLM"/>
    </source>
</evidence>